<dbReference type="Gene3D" id="3.90.182.10">
    <property type="entry name" value="Toxin - Anthrax Protective Antigen,domain 1"/>
    <property type="match status" value="1"/>
</dbReference>
<evidence type="ECO:0000256" key="1">
    <source>
        <dbReference type="ARBA" id="ARBA00004613"/>
    </source>
</evidence>
<dbReference type="InterPro" id="IPR059100">
    <property type="entry name" value="TSP3_bac"/>
</dbReference>
<feature type="compositionally biased region" description="Polar residues" evidence="5">
    <location>
        <begin position="252"/>
        <end position="261"/>
    </location>
</feature>
<protein>
    <recommendedName>
        <fullName evidence="9">Thrombospondin type 3 repeat-containing protein</fullName>
    </recommendedName>
</protein>
<evidence type="ECO:0000313" key="8">
    <source>
        <dbReference type="Proteomes" id="UP000035540"/>
    </source>
</evidence>
<evidence type="ECO:0000256" key="4">
    <source>
        <dbReference type="ARBA" id="ARBA00022837"/>
    </source>
</evidence>
<dbReference type="KEGG" id="cted:CTEST_09460"/>
<accession>A0A0G3HDV2</accession>
<evidence type="ECO:0000256" key="2">
    <source>
        <dbReference type="ARBA" id="ARBA00022525"/>
    </source>
</evidence>
<dbReference type="CDD" id="cd20742">
    <property type="entry name" value="FIX_vWA-like"/>
    <property type="match status" value="1"/>
</dbReference>
<proteinExistence type="predicted"/>
<dbReference type="AlphaFoldDB" id="A0A0G3HDV2"/>
<dbReference type="STRING" id="136857.CTEST_09460"/>
<dbReference type="PATRIC" id="fig|136857.5.peg.1877"/>
<evidence type="ECO:0000313" key="7">
    <source>
        <dbReference type="EMBL" id="AKK09317.1"/>
    </source>
</evidence>
<reference evidence="7 8" key="1">
    <citation type="journal article" date="2015" name="Genome Announc.">
        <title>Complete Genome Sequence of the Type Strain Corynebacterium testudinoris DSM 44614, Recovered from Necrotic Lesions in the Mouth of a Tortoise.</title>
        <authorList>
            <person name="Ruckert C."/>
            <person name="Kriete M."/>
            <person name="Jaenicke S."/>
            <person name="Winkler A."/>
            <person name="Tauch A."/>
        </authorList>
    </citation>
    <scope>NUCLEOTIDE SEQUENCE [LARGE SCALE GENOMIC DNA]</scope>
    <source>
        <strain evidence="7 8">DSM 44614</strain>
    </source>
</reference>
<feature type="compositionally biased region" description="Acidic residues" evidence="5">
    <location>
        <begin position="240"/>
        <end position="250"/>
    </location>
</feature>
<evidence type="ECO:0000256" key="5">
    <source>
        <dbReference type="SAM" id="MobiDB-lite"/>
    </source>
</evidence>
<keyword evidence="6" id="KW-1133">Transmembrane helix</keyword>
<dbReference type="InterPro" id="IPR053180">
    <property type="entry name" value="Ca-binding_acidic-repeat"/>
</dbReference>
<keyword evidence="2" id="KW-0964">Secreted</keyword>
<comment type="subcellular location">
    <subcellularLocation>
        <location evidence="1">Secreted</location>
    </subcellularLocation>
</comment>
<gene>
    <name evidence="7" type="ORF">CTEST_09460</name>
</gene>
<organism evidence="7 8">
    <name type="scientific">Corynebacterium testudinoris</name>
    <dbReference type="NCBI Taxonomy" id="136857"/>
    <lineage>
        <taxon>Bacteria</taxon>
        <taxon>Bacillati</taxon>
        <taxon>Actinomycetota</taxon>
        <taxon>Actinomycetes</taxon>
        <taxon>Mycobacteriales</taxon>
        <taxon>Corynebacteriaceae</taxon>
        <taxon>Corynebacterium</taxon>
    </lineage>
</organism>
<dbReference type="Pfam" id="PF18884">
    <property type="entry name" value="TSP3_bac"/>
    <property type="match status" value="4"/>
</dbReference>
<evidence type="ECO:0000256" key="3">
    <source>
        <dbReference type="ARBA" id="ARBA00022729"/>
    </source>
</evidence>
<keyword evidence="3" id="KW-0732">Signal</keyword>
<name>A0A0G3HDV2_9CORY</name>
<dbReference type="PANTHER" id="PTHR37467:SF1">
    <property type="entry name" value="EXPORTED CALCIUM-BINDING GLYCOPROTEIN"/>
    <property type="match status" value="1"/>
</dbReference>
<reference evidence="8" key="2">
    <citation type="submission" date="2015-05" db="EMBL/GenBank/DDBJ databases">
        <title>Complete genome sequence of Corynebacterium testudinoris DSM 44614, recovered from necrotic lesions in the mouth of a tortoise.</title>
        <authorList>
            <person name="Ruckert C."/>
            <person name="Albersmeier A."/>
            <person name="Winkler A."/>
            <person name="Tauch A."/>
        </authorList>
    </citation>
    <scope>NUCLEOTIDE SEQUENCE [LARGE SCALE GENOMIC DNA]</scope>
    <source>
        <strain evidence="8">DSM 44614</strain>
    </source>
</reference>
<keyword evidence="6" id="KW-0472">Membrane</keyword>
<sequence length="609" mass="65964">MRDERTSRKDREFAGRDSLAFLVETRMDSRTDVPSDQDLTPASLRSHIELWIKNHVAATKILVAAAIVVTVLAVSAVIPSFSPDAPEEAFPEVAAPTQLEPTDPNLDTDGDGIPDLVEEEGWTTLAGHTYVTDPKNPDTDGDGLTDGVEAGQPAENLAEASLYTGVSDPLKADSDDDGLNDKAEVLGWSTQRGETFITNPMNPDTDDDGLSDGDEAGEVVDGQADRAVYVGFSIPTLGDTDSDGVWDAEEANSGTDPYSQDTDGDGLSDFLELNLVGTDPRNEDTDGDGFTDKYEDENRQSDGLDPQFEDVKVSRWDYATDFAKGAFAGDAMPVDSIAWLAGNLAVGGASFLPVVGWVIGGMSDIRDAVVAAINNDWVGVGVNVVGIVPIVGDVTSISRKVEKFLSTSPHLAPQVARVVSQLNHVPGPDRIRVVKAMRPNSWESLKKAGADDESLYRLSTIGRMDLDRLNNLLDRPGHVSGRSVQFMNDGKAGEDYLERSRSRFFAKAETQFSESTKGCITVCNPHIRRFDVVARGIAHEAKVGFKTLDSTTRRQIESDAYLISTGQIKGAHWHFYPSAYTSKLGASDPLIDLLEEKGIRYTIHLPKTR</sequence>
<feature type="region of interest" description="Disordered" evidence="5">
    <location>
        <begin position="277"/>
        <end position="305"/>
    </location>
</feature>
<evidence type="ECO:0008006" key="9">
    <source>
        <dbReference type="Google" id="ProtNLM"/>
    </source>
</evidence>
<keyword evidence="6" id="KW-0812">Transmembrane</keyword>
<feature type="region of interest" description="Disordered" evidence="5">
    <location>
        <begin position="240"/>
        <end position="262"/>
    </location>
</feature>
<keyword evidence="4" id="KW-0106">Calcium</keyword>
<keyword evidence="8" id="KW-1185">Reference proteome</keyword>
<feature type="transmembrane region" description="Helical" evidence="6">
    <location>
        <begin position="61"/>
        <end position="81"/>
    </location>
</feature>
<evidence type="ECO:0000256" key="6">
    <source>
        <dbReference type="SAM" id="Phobius"/>
    </source>
</evidence>
<dbReference type="PANTHER" id="PTHR37467">
    <property type="entry name" value="EXPORTED CALCIUM-BINDING GLYCOPROTEIN-RELATED"/>
    <property type="match status" value="1"/>
</dbReference>
<dbReference type="Proteomes" id="UP000035540">
    <property type="component" value="Chromosome"/>
</dbReference>
<feature type="compositionally biased region" description="Basic and acidic residues" evidence="5">
    <location>
        <begin position="280"/>
        <end position="302"/>
    </location>
</feature>
<dbReference type="EMBL" id="CP011545">
    <property type="protein sequence ID" value="AKK09317.1"/>
    <property type="molecule type" value="Genomic_DNA"/>
</dbReference>